<gene>
    <name evidence="7" type="ORF">TPSB3V08_LOCUS13809</name>
</gene>
<dbReference type="GO" id="GO:0015031">
    <property type="term" value="P:protein transport"/>
    <property type="evidence" value="ECO:0007669"/>
    <property type="project" value="UniProtKB-KW"/>
</dbReference>
<dbReference type="InterPro" id="IPR033961">
    <property type="entry name" value="Exo84"/>
</dbReference>
<protein>
    <recommendedName>
        <fullName evidence="6">Exocyst component Exo84 C-terminal domain-containing protein</fullName>
    </recommendedName>
</protein>
<dbReference type="PANTHER" id="PTHR21426">
    <property type="entry name" value="EXOCYST COMPLEX COMPONENT 8"/>
    <property type="match status" value="1"/>
</dbReference>
<dbReference type="EMBL" id="OD030708">
    <property type="protein sequence ID" value="CAD7420394.1"/>
    <property type="molecule type" value="Genomic_DNA"/>
</dbReference>
<evidence type="ECO:0000259" key="6">
    <source>
        <dbReference type="Pfam" id="PF16528"/>
    </source>
</evidence>
<evidence type="ECO:0000256" key="5">
    <source>
        <dbReference type="SAM" id="SignalP"/>
    </source>
</evidence>
<dbReference type="SUPFAM" id="SSF74788">
    <property type="entry name" value="Cullin repeat-like"/>
    <property type="match status" value="1"/>
</dbReference>
<feature type="signal peptide" evidence="5">
    <location>
        <begin position="1"/>
        <end position="19"/>
    </location>
</feature>
<dbReference type="GO" id="GO:0006887">
    <property type="term" value="P:exocytosis"/>
    <property type="evidence" value="ECO:0007669"/>
    <property type="project" value="UniProtKB-KW"/>
</dbReference>
<dbReference type="Pfam" id="PF16528">
    <property type="entry name" value="Exo84_C"/>
    <property type="match status" value="1"/>
</dbReference>
<accession>A0A7R9DT56</accession>
<keyword evidence="3" id="KW-0268">Exocytosis</keyword>
<reference evidence="7" key="1">
    <citation type="submission" date="2020-11" db="EMBL/GenBank/DDBJ databases">
        <authorList>
            <person name="Tran Van P."/>
        </authorList>
    </citation>
    <scope>NUCLEOTIDE SEQUENCE</scope>
</reference>
<name>A0A7R9DT56_TIMPO</name>
<dbReference type="GO" id="GO:0006893">
    <property type="term" value="P:Golgi to plasma membrane transport"/>
    <property type="evidence" value="ECO:0007669"/>
    <property type="project" value="TreeGrafter"/>
</dbReference>
<feature type="domain" description="Exocyst component Exo84 C-terminal" evidence="6">
    <location>
        <begin position="30"/>
        <end position="192"/>
    </location>
</feature>
<evidence type="ECO:0000313" key="7">
    <source>
        <dbReference type="EMBL" id="CAD7420394.1"/>
    </source>
</evidence>
<dbReference type="InterPro" id="IPR032403">
    <property type="entry name" value="Exo84_C"/>
</dbReference>
<dbReference type="GO" id="GO:0000145">
    <property type="term" value="C:exocyst"/>
    <property type="evidence" value="ECO:0007669"/>
    <property type="project" value="InterPro"/>
</dbReference>
<comment type="similarity">
    <text evidence="1">Belongs to the EXO84 family.</text>
</comment>
<proteinExistence type="inferred from homology"/>
<keyword evidence="2" id="KW-0813">Transport</keyword>
<evidence type="ECO:0000256" key="2">
    <source>
        <dbReference type="ARBA" id="ARBA00022448"/>
    </source>
</evidence>
<dbReference type="InterPro" id="IPR016159">
    <property type="entry name" value="Cullin_repeat-like_dom_sf"/>
</dbReference>
<dbReference type="Gene3D" id="1.20.58.1210">
    <property type="entry name" value="Exo84p, N-terminal helical domain"/>
    <property type="match status" value="1"/>
</dbReference>
<sequence length="209" mass="23572">MSRIFEFLLIVRLAAFEEGSDVSPEPELPEWLLEVPEDLDVCIAQRHFEEAFNLLERAQDYFNKSSDNNKDPVLTDIRRYLVIIKDVLRNHLIVARRKVDARAKALTEVLMKELEVSPDKSLQGGLRAARRAACELFLKLCSSILKAQLKRVKREGATVLYIRQLGGIFFSNLTDMAREFLRAFPSSPSCSSGTGCDAVNIPQFGGVIQ</sequence>
<evidence type="ECO:0000256" key="1">
    <source>
        <dbReference type="ARBA" id="ARBA00007210"/>
    </source>
</evidence>
<organism evidence="7">
    <name type="scientific">Timema poppense</name>
    <name type="common">Walking stick</name>
    <dbReference type="NCBI Taxonomy" id="170557"/>
    <lineage>
        <taxon>Eukaryota</taxon>
        <taxon>Metazoa</taxon>
        <taxon>Ecdysozoa</taxon>
        <taxon>Arthropoda</taxon>
        <taxon>Hexapoda</taxon>
        <taxon>Insecta</taxon>
        <taxon>Pterygota</taxon>
        <taxon>Neoptera</taxon>
        <taxon>Polyneoptera</taxon>
        <taxon>Phasmatodea</taxon>
        <taxon>Timematodea</taxon>
        <taxon>Timematoidea</taxon>
        <taxon>Timematidae</taxon>
        <taxon>Timema</taxon>
    </lineage>
</organism>
<dbReference type="AlphaFoldDB" id="A0A7R9DT56"/>
<dbReference type="PANTHER" id="PTHR21426:SF12">
    <property type="entry name" value="EXOCYST COMPLEX COMPONENT 8"/>
    <property type="match status" value="1"/>
</dbReference>
<feature type="chain" id="PRO_5031438317" description="Exocyst component Exo84 C-terminal domain-containing protein" evidence="5">
    <location>
        <begin position="20"/>
        <end position="209"/>
    </location>
</feature>
<evidence type="ECO:0000256" key="3">
    <source>
        <dbReference type="ARBA" id="ARBA00022483"/>
    </source>
</evidence>
<dbReference type="InterPro" id="IPR042561">
    <property type="entry name" value="Exo84_C_1"/>
</dbReference>
<evidence type="ECO:0000256" key="4">
    <source>
        <dbReference type="ARBA" id="ARBA00022927"/>
    </source>
</evidence>
<keyword evidence="4" id="KW-0653">Protein transport</keyword>
<keyword evidence="5" id="KW-0732">Signal</keyword>